<proteinExistence type="predicted"/>
<dbReference type="EMBL" id="NGFO01000010">
    <property type="protein sequence ID" value="OUC78941.1"/>
    <property type="molecule type" value="Genomic_DNA"/>
</dbReference>
<feature type="transmembrane region" description="Helical" evidence="1">
    <location>
        <begin position="76"/>
        <end position="97"/>
    </location>
</feature>
<keyword evidence="1" id="KW-0472">Membrane</keyword>
<dbReference type="InterPro" id="IPR050583">
    <property type="entry name" value="Mycobacterial_A85_antigen"/>
</dbReference>
<dbReference type="STRING" id="417102.CA982_10900"/>
<keyword evidence="1" id="KW-1133">Transmembrane helix</keyword>
<dbReference type="SUPFAM" id="SSF53474">
    <property type="entry name" value="alpha/beta-Hydrolases"/>
    <property type="match status" value="1"/>
</dbReference>
<accession>A0A243QAZ6</accession>
<dbReference type="PANTHER" id="PTHR48098">
    <property type="entry name" value="ENTEROCHELIN ESTERASE-RELATED"/>
    <property type="match status" value="1"/>
</dbReference>
<dbReference type="GO" id="GO:0016747">
    <property type="term" value="F:acyltransferase activity, transferring groups other than amino-acyl groups"/>
    <property type="evidence" value="ECO:0007669"/>
    <property type="project" value="TreeGrafter"/>
</dbReference>
<dbReference type="PANTHER" id="PTHR48098:SF1">
    <property type="entry name" value="DIACYLGLYCEROL ACYLTRANSFERASE_MYCOLYLTRANSFERASE AG85A"/>
    <property type="match status" value="1"/>
</dbReference>
<evidence type="ECO:0000313" key="3">
    <source>
        <dbReference type="Proteomes" id="UP000194632"/>
    </source>
</evidence>
<dbReference type="AlphaFoldDB" id="A0A243QAZ6"/>
<reference evidence="2 3" key="1">
    <citation type="submission" date="2017-05" db="EMBL/GenBank/DDBJ databases">
        <title>Biotechnological potential of actinobacteria isolated from South African environments.</title>
        <authorList>
            <person name="Le Roes-Hill M."/>
            <person name="Prins A."/>
            <person name="Durrell K.A."/>
        </authorList>
    </citation>
    <scope>NUCLEOTIDE SEQUENCE [LARGE SCALE GENOMIC DNA]</scope>
    <source>
        <strain evidence="2">BS2</strain>
    </source>
</reference>
<protein>
    <recommendedName>
        <fullName evidence="4">Esterase</fullName>
    </recommendedName>
</protein>
<dbReference type="Gene3D" id="3.40.50.1820">
    <property type="entry name" value="alpha/beta hydrolase"/>
    <property type="match status" value="1"/>
</dbReference>
<name>A0A243QAZ6_9ACTN</name>
<evidence type="ECO:0008006" key="4">
    <source>
        <dbReference type="Google" id="ProtNLM"/>
    </source>
</evidence>
<dbReference type="InterPro" id="IPR029058">
    <property type="entry name" value="AB_hydrolase_fold"/>
</dbReference>
<gene>
    <name evidence="2" type="ORF">CA982_10900</name>
</gene>
<dbReference type="Proteomes" id="UP000194632">
    <property type="component" value="Unassembled WGS sequence"/>
</dbReference>
<keyword evidence="3" id="KW-1185">Reference proteome</keyword>
<feature type="transmembrane region" description="Helical" evidence="1">
    <location>
        <begin position="14"/>
        <end position="35"/>
    </location>
</feature>
<evidence type="ECO:0000313" key="2">
    <source>
        <dbReference type="EMBL" id="OUC78941.1"/>
    </source>
</evidence>
<dbReference type="InterPro" id="IPR000801">
    <property type="entry name" value="Esterase-like"/>
</dbReference>
<comment type="caution">
    <text evidence="2">The sequence shown here is derived from an EMBL/GenBank/DDBJ whole genome shotgun (WGS) entry which is preliminary data.</text>
</comment>
<evidence type="ECO:0000256" key="1">
    <source>
        <dbReference type="SAM" id="Phobius"/>
    </source>
</evidence>
<feature type="transmembrane region" description="Helical" evidence="1">
    <location>
        <begin position="47"/>
        <end position="69"/>
    </location>
</feature>
<keyword evidence="1" id="KW-0812">Transmembrane</keyword>
<sequence>MLGLVRWRKPVRSIALLVVASVCAMAVTGVVYAILESHDLSPETGPLAFWVWLFLTVMTVAMFGLTVAAASWTRRAVVAIAGLLTVLCVALTANQWAGFYPDVGRAWSAVIGQSPPNETSLSALRTLRGSPQPDGRTVAIDVPHRISGFEHRTEYVYLPPAWFTGAHPPPLPAIALFGGVINTPLDWAVSGEAITTDRRYAAAHNGFAPILVFVDPSGSFTDDTECVDGPHGNVDTRITREVRPYVVRVFGARPDARGWAAAGWSMGGTCAVDLAVEHPSQFATFLDISGDVGPNLGDHQQTVDRLYGGRGDLWSRFDPRTAIRRHGSYLDSAGWFDDEGHVAGPHRLASSQIAATNALSSVSRAHGIATIVTARPGRHCWPFAAEGFRRAFPWLAHRLLPGSDRAGSALLR</sequence>
<dbReference type="Pfam" id="PF00756">
    <property type="entry name" value="Esterase"/>
    <property type="match status" value="1"/>
</dbReference>
<dbReference type="OrthoDB" id="3723842at2"/>
<organism evidence="2 3">
    <name type="scientific">Gordonia lacunae</name>
    <dbReference type="NCBI Taxonomy" id="417102"/>
    <lineage>
        <taxon>Bacteria</taxon>
        <taxon>Bacillati</taxon>
        <taxon>Actinomycetota</taxon>
        <taxon>Actinomycetes</taxon>
        <taxon>Mycobacteriales</taxon>
        <taxon>Gordoniaceae</taxon>
        <taxon>Gordonia</taxon>
    </lineage>
</organism>